<evidence type="ECO:0000313" key="2">
    <source>
        <dbReference type="EMBL" id="KIM22737.1"/>
    </source>
</evidence>
<reference evidence="2 3" key="1">
    <citation type="submission" date="2014-04" db="EMBL/GenBank/DDBJ databases">
        <authorList>
            <consortium name="DOE Joint Genome Institute"/>
            <person name="Kuo A."/>
            <person name="Zuccaro A."/>
            <person name="Kohler A."/>
            <person name="Nagy L.G."/>
            <person name="Floudas D."/>
            <person name="Copeland A."/>
            <person name="Barry K.W."/>
            <person name="Cichocki N."/>
            <person name="Veneault-Fourrey C."/>
            <person name="LaButti K."/>
            <person name="Lindquist E.A."/>
            <person name="Lipzen A."/>
            <person name="Lundell T."/>
            <person name="Morin E."/>
            <person name="Murat C."/>
            <person name="Sun H."/>
            <person name="Tunlid A."/>
            <person name="Henrissat B."/>
            <person name="Grigoriev I.V."/>
            <person name="Hibbett D.S."/>
            <person name="Martin F."/>
            <person name="Nordberg H.P."/>
            <person name="Cantor M.N."/>
            <person name="Hua S.X."/>
        </authorList>
    </citation>
    <scope>NUCLEOTIDE SEQUENCE [LARGE SCALE GENOMIC DNA]</scope>
    <source>
        <strain evidence="2 3">MAFF 305830</strain>
    </source>
</reference>
<feature type="compositionally biased region" description="Polar residues" evidence="1">
    <location>
        <begin position="570"/>
        <end position="581"/>
    </location>
</feature>
<proteinExistence type="predicted"/>
<dbReference type="Proteomes" id="UP000054097">
    <property type="component" value="Unassembled WGS sequence"/>
</dbReference>
<feature type="compositionally biased region" description="Polar residues" evidence="1">
    <location>
        <begin position="383"/>
        <end position="396"/>
    </location>
</feature>
<protein>
    <recommendedName>
        <fullName evidence="4">Homeobox KN domain-containing protein</fullName>
    </recommendedName>
</protein>
<sequence length="808" mass="88189">MVDEGAIRKALLSAQEDLVVAFGAGPSALDVYFSNFEALKKQIIQASQLGLLSKETMQLAADVVGGIPAMAQSFMALEQGATRALSKIGRNTRDHPIVCGDDEDDDEDSCDSSMDSDASSEDGAEETDLDEEKENSDTEDDGNYSSSDGESYEDDDHPLAPQWHLLRDWLLDNIGHPFAYNESEYADLLKRANVSFAAFQHWLGQMREHMHWDKLIRNCSDGDQRKWKTLLTKGNEAELPPALQAVISRTKDRICETYEMTIPLWWEQSVSLLANMEDAIWLGATENTRSSSHESSSDDECGSPLRSGAKLVSELPVSKVTDACQPRASLAGVKRKAVEMWASELPEQHFLHFDASYNAENPVTKRRKRDNSEISSWLPPAKSETSPSTPGSSRATSYPLSAGPSSPASLSSSSNTQANATEARSLSNYSSPPSLIPTKVSHTQSEFSAFLATDTVISSSIVLDTSTSLRKVNPQVQILTGTSSKLVPPYIRSETIPFDRKRKRKVKDEDYIISPPKSDPSIPPKQPTYITQDNIDINSKPITTICSKPYTASLNDEVPDQPPPNKRLRPNSTRSCQSTIYKASLRKYKSDRQQQRKRSSPPSSQTVPPAKGLIKSVATSPCHEQSKEADDDNKLLKALEEINPTGPMPELLELMGSRLSPGASIGSFDPYGQTETIDTHSQKEADDSYHHLLEAATPSLSAASPNDASPYSSADIATPATTAISPGYLHAANDDYTYSSQNSDNPVPGVYFEHDRLGVGNFSFAKISGSVGSARPVEASARSSTNHGFRLETTAWGNNGSDDFPSSF</sequence>
<feature type="compositionally biased region" description="Polar residues" evidence="1">
    <location>
        <begin position="415"/>
        <end position="431"/>
    </location>
</feature>
<organism evidence="2 3">
    <name type="scientific">Serendipita vermifera MAFF 305830</name>
    <dbReference type="NCBI Taxonomy" id="933852"/>
    <lineage>
        <taxon>Eukaryota</taxon>
        <taxon>Fungi</taxon>
        <taxon>Dikarya</taxon>
        <taxon>Basidiomycota</taxon>
        <taxon>Agaricomycotina</taxon>
        <taxon>Agaricomycetes</taxon>
        <taxon>Sebacinales</taxon>
        <taxon>Serendipitaceae</taxon>
        <taxon>Serendipita</taxon>
    </lineage>
</organism>
<feature type="region of interest" description="Disordered" evidence="1">
    <location>
        <begin position="553"/>
        <end position="611"/>
    </location>
</feature>
<dbReference type="AlphaFoldDB" id="A0A0C2WZM4"/>
<dbReference type="EMBL" id="KN824349">
    <property type="protein sequence ID" value="KIM22737.1"/>
    <property type="molecule type" value="Genomic_DNA"/>
</dbReference>
<feature type="region of interest" description="Disordered" evidence="1">
    <location>
        <begin position="511"/>
        <end position="533"/>
    </location>
</feature>
<feature type="region of interest" description="Disordered" evidence="1">
    <location>
        <begin position="287"/>
        <end position="306"/>
    </location>
</feature>
<name>A0A0C2WZM4_SERVB</name>
<evidence type="ECO:0000313" key="3">
    <source>
        <dbReference type="Proteomes" id="UP000054097"/>
    </source>
</evidence>
<evidence type="ECO:0000256" key="1">
    <source>
        <dbReference type="SAM" id="MobiDB-lite"/>
    </source>
</evidence>
<evidence type="ECO:0008006" key="4">
    <source>
        <dbReference type="Google" id="ProtNLM"/>
    </source>
</evidence>
<dbReference type="HOGENOM" id="CLU_348883_0_0_1"/>
<feature type="compositionally biased region" description="Pro residues" evidence="1">
    <location>
        <begin position="517"/>
        <end position="526"/>
    </location>
</feature>
<gene>
    <name evidence="2" type="ORF">M408DRAFT_332782</name>
</gene>
<reference evidence="3" key="2">
    <citation type="submission" date="2015-01" db="EMBL/GenBank/DDBJ databases">
        <title>Evolutionary Origins and Diversification of the Mycorrhizal Mutualists.</title>
        <authorList>
            <consortium name="DOE Joint Genome Institute"/>
            <consortium name="Mycorrhizal Genomics Consortium"/>
            <person name="Kohler A."/>
            <person name="Kuo A."/>
            <person name="Nagy L.G."/>
            <person name="Floudas D."/>
            <person name="Copeland A."/>
            <person name="Barry K.W."/>
            <person name="Cichocki N."/>
            <person name="Veneault-Fourrey C."/>
            <person name="LaButti K."/>
            <person name="Lindquist E.A."/>
            <person name="Lipzen A."/>
            <person name="Lundell T."/>
            <person name="Morin E."/>
            <person name="Murat C."/>
            <person name="Riley R."/>
            <person name="Ohm R."/>
            <person name="Sun H."/>
            <person name="Tunlid A."/>
            <person name="Henrissat B."/>
            <person name="Grigoriev I.V."/>
            <person name="Hibbett D.S."/>
            <person name="Martin F."/>
        </authorList>
    </citation>
    <scope>NUCLEOTIDE SEQUENCE [LARGE SCALE GENOMIC DNA]</scope>
    <source>
        <strain evidence="3">MAFF 305830</strain>
    </source>
</reference>
<feature type="compositionally biased region" description="Acidic residues" evidence="1">
    <location>
        <begin position="100"/>
        <end position="110"/>
    </location>
</feature>
<dbReference type="OrthoDB" id="3270435at2759"/>
<keyword evidence="3" id="KW-1185">Reference proteome</keyword>
<feature type="region of interest" description="Disordered" evidence="1">
    <location>
        <begin position="92"/>
        <end position="157"/>
    </location>
</feature>
<feature type="compositionally biased region" description="Low complexity" evidence="1">
    <location>
        <begin position="397"/>
        <end position="414"/>
    </location>
</feature>
<feature type="region of interest" description="Disordered" evidence="1">
    <location>
        <begin position="362"/>
        <end position="431"/>
    </location>
</feature>
<feature type="compositionally biased region" description="Acidic residues" evidence="1">
    <location>
        <begin position="118"/>
        <end position="142"/>
    </location>
</feature>
<accession>A0A0C2WZM4</accession>